<feature type="transmembrane region" description="Helical" evidence="5">
    <location>
        <begin position="75"/>
        <end position="96"/>
    </location>
</feature>
<keyword evidence="4 5" id="KW-0472">Membrane</keyword>
<keyword evidence="2 5" id="KW-0812">Transmembrane</keyword>
<organism evidence="6 7">
    <name type="scientific">Piaya cayana</name>
    <name type="common">Common squirrel cuckoo</name>
    <dbReference type="NCBI Taxonomy" id="33601"/>
    <lineage>
        <taxon>Eukaryota</taxon>
        <taxon>Metazoa</taxon>
        <taxon>Chordata</taxon>
        <taxon>Craniata</taxon>
        <taxon>Vertebrata</taxon>
        <taxon>Euteleostomi</taxon>
        <taxon>Archelosauria</taxon>
        <taxon>Archosauria</taxon>
        <taxon>Dinosauria</taxon>
        <taxon>Saurischia</taxon>
        <taxon>Theropoda</taxon>
        <taxon>Coelurosauria</taxon>
        <taxon>Aves</taxon>
        <taxon>Neognathae</taxon>
        <taxon>Neoaves</taxon>
        <taxon>Otidimorphae</taxon>
        <taxon>Cuculiformes</taxon>
        <taxon>Coccyzidae</taxon>
        <taxon>Piaya</taxon>
    </lineage>
</organism>
<sequence>WWVLPEGGGRNIWFDCTFENSSRAWACSSAGDGPWLWGVQGGLLGALLVSSVAFGLFVWQLLAGPRGGPFLAPGGGQLLAGLLVLGGAGLYAAWGGHPPGGHFGHCFVLAWLCVPLALGSGVTYLHLRKKD</sequence>
<dbReference type="Pfam" id="PF00822">
    <property type="entry name" value="PMP22_Claudin"/>
    <property type="match status" value="1"/>
</dbReference>
<evidence type="ECO:0000313" key="7">
    <source>
        <dbReference type="Proteomes" id="UP000653271"/>
    </source>
</evidence>
<evidence type="ECO:0000256" key="3">
    <source>
        <dbReference type="ARBA" id="ARBA00022989"/>
    </source>
</evidence>
<dbReference type="Proteomes" id="UP000653271">
    <property type="component" value="Unassembled WGS sequence"/>
</dbReference>
<dbReference type="EMBL" id="WAAB01004468">
    <property type="protein sequence ID" value="NWH71461.1"/>
    <property type="molecule type" value="Genomic_DNA"/>
</dbReference>
<evidence type="ECO:0000256" key="2">
    <source>
        <dbReference type="ARBA" id="ARBA00022692"/>
    </source>
</evidence>
<gene>
    <name evidence="6" type="primary">Emp3</name>
    <name evidence="6" type="ORF">PIACAY_R15489</name>
</gene>
<feature type="transmembrane region" description="Helical" evidence="5">
    <location>
        <begin position="43"/>
        <end position="63"/>
    </location>
</feature>
<evidence type="ECO:0000313" key="6">
    <source>
        <dbReference type="EMBL" id="NWH71461.1"/>
    </source>
</evidence>
<dbReference type="AlphaFoldDB" id="A0A850WTI9"/>
<dbReference type="GO" id="GO:0016020">
    <property type="term" value="C:membrane"/>
    <property type="evidence" value="ECO:0007669"/>
    <property type="project" value="UniProtKB-SubCell"/>
</dbReference>
<dbReference type="OrthoDB" id="8714888at2759"/>
<keyword evidence="7" id="KW-1185">Reference proteome</keyword>
<evidence type="ECO:0000256" key="1">
    <source>
        <dbReference type="ARBA" id="ARBA00004141"/>
    </source>
</evidence>
<feature type="non-terminal residue" evidence="6">
    <location>
        <position position="131"/>
    </location>
</feature>
<comment type="subcellular location">
    <subcellularLocation>
        <location evidence="1">Membrane</location>
        <topology evidence="1">Multi-pass membrane protein</topology>
    </subcellularLocation>
</comment>
<feature type="non-terminal residue" evidence="6">
    <location>
        <position position="1"/>
    </location>
</feature>
<protein>
    <submittedName>
        <fullName evidence="6">EMP3 protein</fullName>
    </submittedName>
</protein>
<feature type="transmembrane region" description="Helical" evidence="5">
    <location>
        <begin position="102"/>
        <end position="127"/>
    </location>
</feature>
<keyword evidence="3 5" id="KW-1133">Transmembrane helix</keyword>
<evidence type="ECO:0000256" key="5">
    <source>
        <dbReference type="SAM" id="Phobius"/>
    </source>
</evidence>
<accession>A0A850WTI9</accession>
<name>A0A850WTI9_PIACA</name>
<proteinExistence type="predicted"/>
<reference evidence="6" key="1">
    <citation type="submission" date="2019-09" db="EMBL/GenBank/DDBJ databases">
        <title>Bird 10,000 Genomes (B10K) Project - Family phase.</title>
        <authorList>
            <person name="Zhang G."/>
        </authorList>
    </citation>
    <scope>NUCLEOTIDE SEQUENCE</scope>
    <source>
        <strain evidence="6">B10K-DU-008-47</strain>
        <tissue evidence="6">Mixed tissue sample</tissue>
    </source>
</reference>
<dbReference type="InterPro" id="IPR004031">
    <property type="entry name" value="PMP22/EMP/MP20/Claudin"/>
</dbReference>
<comment type="caution">
    <text evidence="6">The sequence shown here is derived from an EMBL/GenBank/DDBJ whole genome shotgun (WGS) entry which is preliminary data.</text>
</comment>
<evidence type="ECO:0000256" key="4">
    <source>
        <dbReference type="ARBA" id="ARBA00023136"/>
    </source>
</evidence>